<keyword evidence="6" id="KW-0560">Oxidoreductase</keyword>
<dbReference type="SUPFAM" id="SSF54631">
    <property type="entry name" value="CBS-domain pair"/>
    <property type="match status" value="2"/>
</dbReference>
<dbReference type="PANTHER" id="PTHR43080">
    <property type="entry name" value="CBS DOMAIN-CONTAINING PROTEIN CBSX3, MITOCHONDRIAL"/>
    <property type="match status" value="1"/>
</dbReference>
<evidence type="ECO:0000259" key="5">
    <source>
        <dbReference type="PROSITE" id="PS51371"/>
    </source>
</evidence>
<dbReference type="Pfam" id="PF00571">
    <property type="entry name" value="CBS"/>
    <property type="match status" value="4"/>
</dbReference>
<evidence type="ECO:0000313" key="7">
    <source>
        <dbReference type="Proteomes" id="UP000050360"/>
    </source>
</evidence>
<dbReference type="Gene3D" id="3.10.580.10">
    <property type="entry name" value="CBS-domain"/>
    <property type="match status" value="3"/>
</dbReference>
<dbReference type="EMBL" id="LKCM01000235">
    <property type="protein sequence ID" value="KPQ42426.1"/>
    <property type="molecule type" value="Genomic_DNA"/>
</dbReference>
<name>A0A0N8KQK9_9EURY</name>
<dbReference type="EC" id="1.1.1.205" evidence="6"/>
<comment type="caution">
    <text evidence="6">The sequence shown here is derived from an EMBL/GenBank/DDBJ whole genome shotgun (WGS) entry which is preliminary data.</text>
</comment>
<proteinExistence type="predicted"/>
<dbReference type="PANTHER" id="PTHR43080:SF2">
    <property type="entry name" value="CBS DOMAIN-CONTAINING PROTEIN"/>
    <property type="match status" value="1"/>
</dbReference>
<evidence type="ECO:0000313" key="6">
    <source>
        <dbReference type="EMBL" id="KPQ42426.1"/>
    </source>
</evidence>
<feature type="domain" description="CBS" evidence="5">
    <location>
        <begin position="6"/>
        <end position="66"/>
    </location>
</feature>
<accession>A0A0N8KQK9</accession>
<gene>
    <name evidence="6" type="ORF">MPEBLZ_03005</name>
</gene>
<dbReference type="InterPro" id="IPR046342">
    <property type="entry name" value="CBS_dom_sf"/>
</dbReference>
<evidence type="ECO:0000256" key="2">
    <source>
        <dbReference type="ARBA" id="ARBA00023122"/>
    </source>
</evidence>
<keyword evidence="3" id="KW-0486">Methionine biosynthesis</keyword>
<sequence>MKVKNIMSEPITVHKSDKISHAMDLMDKYDTRRLLVLNGSEPTGVITMRSIASKLGTWKTSNLPASSLHVAAATTDTFTGVLPDMGIEDAIALMDRKNGILIVTDNSNILGWVTPHEILKNAKGIKGYAAEVMKEPITISPGDRVSHARRIMLDNDIGRLPILENGDIVGIITERDVAKAMMNFRDLVPDNQQDVRIRNLIVGDIMTRNVKSVRTNTPITEVISTLLNENIGGVPVLNLRDEMVGVISRREIIKYMAAKG</sequence>
<dbReference type="PROSITE" id="PS51371">
    <property type="entry name" value="CBS"/>
    <property type="match status" value="3"/>
</dbReference>
<evidence type="ECO:0000256" key="3">
    <source>
        <dbReference type="ARBA" id="ARBA00023167"/>
    </source>
</evidence>
<dbReference type="AlphaFoldDB" id="A0A0N8KQK9"/>
<dbReference type="InterPro" id="IPR051257">
    <property type="entry name" value="Diverse_CBS-Domain"/>
</dbReference>
<organism evidence="6 7">
    <name type="scientific">Candidatus Methanoperedens nitratireducens</name>
    <dbReference type="NCBI Taxonomy" id="1392998"/>
    <lineage>
        <taxon>Archaea</taxon>
        <taxon>Methanobacteriati</taxon>
        <taxon>Methanobacteriota</taxon>
        <taxon>Stenosarchaea group</taxon>
        <taxon>Methanomicrobia</taxon>
        <taxon>Methanosarcinales</taxon>
        <taxon>ANME-2 cluster</taxon>
        <taxon>Candidatus Methanoperedentaceae</taxon>
        <taxon>Candidatus Methanoperedens</taxon>
    </lineage>
</organism>
<evidence type="ECO:0000256" key="4">
    <source>
        <dbReference type="PROSITE-ProRule" id="PRU00703"/>
    </source>
</evidence>
<protein>
    <submittedName>
        <fullName evidence="6">Inosine-5'-monophosphate dehydrogenase</fullName>
        <ecNumber evidence="6">1.1.1.205</ecNumber>
    </submittedName>
</protein>
<dbReference type="SMART" id="SM00116">
    <property type="entry name" value="CBS"/>
    <property type="match status" value="4"/>
</dbReference>
<evidence type="ECO:0000256" key="1">
    <source>
        <dbReference type="ARBA" id="ARBA00022605"/>
    </source>
</evidence>
<dbReference type="InterPro" id="IPR000644">
    <property type="entry name" value="CBS_dom"/>
</dbReference>
<dbReference type="Proteomes" id="UP000050360">
    <property type="component" value="Unassembled WGS sequence"/>
</dbReference>
<reference evidence="6 7" key="1">
    <citation type="submission" date="2015-09" db="EMBL/GenBank/DDBJ databases">
        <title>A metagenomics-based metabolic model of nitrate-dependent anaerobic oxidation of methane by Methanoperedens-like archaea.</title>
        <authorList>
            <person name="Arshad A."/>
            <person name="Speth D.R."/>
            <person name="De Graaf R.M."/>
            <person name="Op Den Camp H.J."/>
            <person name="Jetten M.S."/>
            <person name="Welte C.U."/>
        </authorList>
    </citation>
    <scope>NUCLEOTIDE SEQUENCE [LARGE SCALE GENOMIC DNA]</scope>
</reference>
<dbReference type="GO" id="GO:0009086">
    <property type="term" value="P:methionine biosynthetic process"/>
    <property type="evidence" value="ECO:0007669"/>
    <property type="project" value="UniProtKB-KW"/>
</dbReference>
<feature type="domain" description="CBS" evidence="5">
    <location>
        <begin position="206"/>
        <end position="260"/>
    </location>
</feature>
<keyword evidence="1" id="KW-0028">Amino-acid biosynthesis</keyword>
<dbReference type="GO" id="GO:0003938">
    <property type="term" value="F:IMP dehydrogenase activity"/>
    <property type="evidence" value="ECO:0007669"/>
    <property type="project" value="UniProtKB-EC"/>
</dbReference>
<keyword evidence="2 4" id="KW-0129">CBS domain</keyword>
<feature type="domain" description="CBS" evidence="5">
    <location>
        <begin position="132"/>
        <end position="187"/>
    </location>
</feature>